<accession>A0A1G7MKQ4</accession>
<evidence type="ECO:0000256" key="1">
    <source>
        <dbReference type="ARBA" id="ARBA00009764"/>
    </source>
</evidence>
<dbReference type="GO" id="GO:0007155">
    <property type="term" value="P:cell adhesion"/>
    <property type="evidence" value="ECO:0007669"/>
    <property type="project" value="InterPro"/>
</dbReference>
<keyword evidence="9" id="KW-1185">Reference proteome</keyword>
<dbReference type="Pfam" id="PF07195">
    <property type="entry name" value="FliD_C"/>
    <property type="match status" value="1"/>
</dbReference>
<keyword evidence="8" id="KW-0969">Cilium</keyword>
<evidence type="ECO:0000313" key="8">
    <source>
        <dbReference type="EMBL" id="SDF62287.1"/>
    </source>
</evidence>
<comment type="subunit">
    <text evidence="2 5">Homopentamer.</text>
</comment>
<dbReference type="GO" id="GO:0009424">
    <property type="term" value="C:bacterial-type flagellum hook"/>
    <property type="evidence" value="ECO:0007669"/>
    <property type="project" value="UniProtKB-UniRule"/>
</dbReference>
<comment type="subcellular location">
    <subcellularLocation>
        <location evidence="5">Secreted</location>
    </subcellularLocation>
    <subcellularLocation>
        <location evidence="5">Bacterial flagellum</location>
    </subcellularLocation>
</comment>
<dbReference type="GO" id="GO:0009421">
    <property type="term" value="C:bacterial-type flagellum filament cap"/>
    <property type="evidence" value="ECO:0007669"/>
    <property type="project" value="InterPro"/>
</dbReference>
<gene>
    <name evidence="8" type="ORF">SAMN05660235_02199</name>
</gene>
<evidence type="ECO:0000259" key="7">
    <source>
        <dbReference type="Pfam" id="PF07195"/>
    </source>
</evidence>
<organism evidence="8 9">
    <name type="scientific">Sporolituus thermophilus DSM 23256</name>
    <dbReference type="NCBI Taxonomy" id="1123285"/>
    <lineage>
        <taxon>Bacteria</taxon>
        <taxon>Bacillati</taxon>
        <taxon>Bacillota</taxon>
        <taxon>Negativicutes</taxon>
        <taxon>Selenomonadales</taxon>
        <taxon>Sporomusaceae</taxon>
        <taxon>Sporolituus</taxon>
    </lineage>
</organism>
<dbReference type="Proteomes" id="UP000243333">
    <property type="component" value="Unassembled WGS sequence"/>
</dbReference>
<evidence type="ECO:0000313" key="9">
    <source>
        <dbReference type="Proteomes" id="UP000243333"/>
    </source>
</evidence>
<dbReference type="STRING" id="1123285.SAMN05660235_02199"/>
<dbReference type="InterPro" id="IPR010809">
    <property type="entry name" value="FliD_C"/>
</dbReference>
<proteinExistence type="inferred from homology"/>
<keyword evidence="4 5" id="KW-0975">Bacterial flagellum</keyword>
<keyword evidence="8" id="KW-0966">Cell projection</keyword>
<keyword evidence="5" id="KW-0964">Secreted</keyword>
<comment type="function">
    <text evidence="5">Required for morphogenesis and for the elongation of the flagellar filament by facilitating polymerization of the flagellin monomers at the tip of growing filament. Forms a capping structure, which prevents flagellin subunits (transported through the central channel of the flagellum) from leaking out without polymerization at the distal end.</text>
</comment>
<dbReference type="GO" id="GO:0071973">
    <property type="term" value="P:bacterial-type flagellum-dependent cell motility"/>
    <property type="evidence" value="ECO:0007669"/>
    <property type="project" value="TreeGrafter"/>
</dbReference>
<dbReference type="OrthoDB" id="9776025at2"/>
<evidence type="ECO:0000256" key="4">
    <source>
        <dbReference type="ARBA" id="ARBA00023143"/>
    </source>
</evidence>
<protein>
    <recommendedName>
        <fullName evidence="5">Flagellar hook-associated protein 2</fullName>
        <shortName evidence="5">HAP2</shortName>
    </recommendedName>
    <alternativeName>
        <fullName evidence="5">Flagellar cap protein</fullName>
    </alternativeName>
</protein>
<dbReference type="InterPro" id="IPR040026">
    <property type="entry name" value="FliD"/>
</dbReference>
<feature type="domain" description="Flagellar hook-associated protein 2 C-terminal" evidence="7">
    <location>
        <begin position="333"/>
        <end position="591"/>
    </location>
</feature>
<evidence type="ECO:0000259" key="6">
    <source>
        <dbReference type="Pfam" id="PF02465"/>
    </source>
</evidence>
<dbReference type="InterPro" id="IPR003481">
    <property type="entry name" value="FliD_N"/>
</dbReference>
<dbReference type="EMBL" id="FNBU01000018">
    <property type="protein sequence ID" value="SDF62287.1"/>
    <property type="molecule type" value="Genomic_DNA"/>
</dbReference>
<evidence type="ECO:0000256" key="3">
    <source>
        <dbReference type="ARBA" id="ARBA00023054"/>
    </source>
</evidence>
<dbReference type="PANTHER" id="PTHR30288">
    <property type="entry name" value="FLAGELLAR CAP/ASSEMBLY PROTEIN FLID"/>
    <property type="match status" value="1"/>
</dbReference>
<name>A0A1G7MKQ4_9FIRM</name>
<dbReference type="GO" id="GO:0005576">
    <property type="term" value="C:extracellular region"/>
    <property type="evidence" value="ECO:0007669"/>
    <property type="project" value="UniProtKB-SubCell"/>
</dbReference>
<dbReference type="PANTHER" id="PTHR30288:SF0">
    <property type="entry name" value="FLAGELLAR HOOK-ASSOCIATED PROTEIN 2"/>
    <property type="match status" value="1"/>
</dbReference>
<dbReference type="RefSeq" id="WP_093690827.1">
    <property type="nucleotide sequence ID" value="NZ_FNBU01000018.1"/>
</dbReference>
<feature type="domain" description="Flagellar hook-associated protein 2 N-terminal" evidence="6">
    <location>
        <begin position="11"/>
        <end position="105"/>
    </location>
</feature>
<evidence type="ECO:0000256" key="2">
    <source>
        <dbReference type="ARBA" id="ARBA00011255"/>
    </source>
</evidence>
<comment type="similarity">
    <text evidence="1 5">Belongs to the FliD family.</text>
</comment>
<keyword evidence="8" id="KW-0282">Flagellum</keyword>
<reference evidence="9" key="1">
    <citation type="submission" date="2016-10" db="EMBL/GenBank/DDBJ databases">
        <authorList>
            <person name="Varghese N."/>
            <person name="Submissions S."/>
        </authorList>
    </citation>
    <scope>NUCLEOTIDE SEQUENCE [LARGE SCALE GENOMIC DNA]</scope>
    <source>
        <strain evidence="9">DSM 23256</strain>
    </source>
</reference>
<dbReference type="AlphaFoldDB" id="A0A1G7MKQ4"/>
<evidence type="ECO:0000256" key="5">
    <source>
        <dbReference type="RuleBase" id="RU362066"/>
    </source>
</evidence>
<sequence>MGLRTYGLSGSGIDVDQMVKDLMKARRASYDKLYQKKTQLEWKKADYATMYSTLKSFRETTVFNYKLQNTLAPKKVASGNEAVVTATANADAANVNHTITVTQLAGGVTLGSNGPITTGAGKDTLATQFGLTGGSFDIKITNGTTSKTITVDPTKSIYEFVSAINSAGVNIKANYDATLDRFFLYTTGTGAATGIDFTGSSAKGVDFLQNKLKIATVSGVTTAGVTSTESTGFLSTDVLASKITGLPATFNLKLTNGAKTANITLNSGDTLQQVINKINAAGVDAAASFDDGTGKFTLQATSGTLDLTGSDSAALQLFIDKLKLPANLPTAHGQDAIFTLDGVNLTQASNTFTISGVTYNLKAAGTAAVAVSPDNDKAIANVKAFIEAYNATLDKINAELKEERYPDYLPLTDEQRKEMSESQVTDWEKLAKSGMLRRDPLLQDVIYKMRYDIATPVQGVTGKYTSLSSIGITTGDYSEGGKLYLDETKLKAALEEDPDIVSKLFSSNGDAREQDGVAVRLYDTLKTALDKIKGEAGTSASVDDDTTSVLAKRIKDYEKQMEAMDRRLKDIEDRYYKQFDAMEVALSRMNQQTGWLLQQFSSQ</sequence>
<dbReference type="Pfam" id="PF02465">
    <property type="entry name" value="FliD_N"/>
    <property type="match status" value="1"/>
</dbReference>
<keyword evidence="3" id="KW-0175">Coiled coil</keyword>